<dbReference type="InterPro" id="IPR003378">
    <property type="entry name" value="Fringe-like_glycosylTrfase"/>
</dbReference>
<evidence type="ECO:0000256" key="3">
    <source>
        <dbReference type="ARBA" id="ARBA00022679"/>
    </source>
</evidence>
<keyword evidence="2" id="KW-0328">Glycosyltransferase</keyword>
<feature type="transmembrane region" description="Helical" evidence="9">
    <location>
        <begin position="7"/>
        <end position="28"/>
    </location>
</feature>
<evidence type="ECO:0000256" key="9">
    <source>
        <dbReference type="SAM" id="Phobius"/>
    </source>
</evidence>
<dbReference type="STRING" id="1380566.A0A179F1U6"/>
<keyword evidence="7 9" id="KW-0472">Membrane</keyword>
<comment type="caution">
    <text evidence="11">The sequence shown here is derived from an EMBL/GenBank/DDBJ whole genome shotgun (WGS) entry which is preliminary data.</text>
</comment>
<evidence type="ECO:0000256" key="8">
    <source>
        <dbReference type="ARBA" id="ARBA00037847"/>
    </source>
</evidence>
<accession>A0A179F1U6</accession>
<protein>
    <submittedName>
        <fullName evidence="11">Glycosyltransferase family 31 protein</fullName>
    </submittedName>
</protein>
<dbReference type="OrthoDB" id="414175at2759"/>
<dbReference type="AlphaFoldDB" id="A0A179F1U6"/>
<evidence type="ECO:0000313" key="12">
    <source>
        <dbReference type="Proteomes" id="UP000078397"/>
    </source>
</evidence>
<comment type="subcellular location">
    <subcellularLocation>
        <location evidence="8">Endomembrane system</location>
        <topology evidence="8">Single-pass membrane protein</topology>
    </subcellularLocation>
    <subcellularLocation>
        <location evidence="1">Membrane</location>
        <topology evidence="1">Single-pass type II membrane protein</topology>
    </subcellularLocation>
</comment>
<evidence type="ECO:0000256" key="2">
    <source>
        <dbReference type="ARBA" id="ARBA00022676"/>
    </source>
</evidence>
<evidence type="ECO:0000259" key="10">
    <source>
        <dbReference type="Pfam" id="PF02434"/>
    </source>
</evidence>
<evidence type="ECO:0000256" key="1">
    <source>
        <dbReference type="ARBA" id="ARBA00004606"/>
    </source>
</evidence>
<evidence type="ECO:0000313" key="11">
    <source>
        <dbReference type="EMBL" id="OAQ59059.1"/>
    </source>
</evidence>
<dbReference type="GO" id="GO:0016020">
    <property type="term" value="C:membrane"/>
    <property type="evidence" value="ECO:0007669"/>
    <property type="project" value="UniProtKB-SubCell"/>
</dbReference>
<evidence type="ECO:0000256" key="7">
    <source>
        <dbReference type="ARBA" id="ARBA00023136"/>
    </source>
</evidence>
<keyword evidence="12" id="KW-1185">Reference proteome</keyword>
<gene>
    <name evidence="11" type="ORF">VFPPC_12290</name>
</gene>
<proteinExistence type="predicted"/>
<keyword evidence="5" id="KW-0735">Signal-anchor</keyword>
<dbReference type="Proteomes" id="UP000078397">
    <property type="component" value="Unassembled WGS sequence"/>
</dbReference>
<dbReference type="EMBL" id="LSBJ02000012">
    <property type="protein sequence ID" value="OAQ59059.1"/>
    <property type="molecule type" value="Genomic_DNA"/>
</dbReference>
<dbReference type="GO" id="GO:0012505">
    <property type="term" value="C:endomembrane system"/>
    <property type="evidence" value="ECO:0007669"/>
    <property type="project" value="UniProtKB-SubCell"/>
</dbReference>
<feature type="domain" description="Fringe-like glycosyltransferase" evidence="10">
    <location>
        <begin position="217"/>
        <end position="354"/>
    </location>
</feature>
<keyword evidence="4 9" id="KW-0812">Transmembrane</keyword>
<dbReference type="RefSeq" id="XP_018137139.1">
    <property type="nucleotide sequence ID" value="XM_018290218.1"/>
</dbReference>
<name>A0A179F1U6_METCM</name>
<dbReference type="KEGG" id="pchm:VFPPC_12290"/>
<evidence type="ECO:0000256" key="4">
    <source>
        <dbReference type="ARBA" id="ARBA00022692"/>
    </source>
</evidence>
<reference evidence="11 12" key="1">
    <citation type="journal article" date="2016" name="PLoS Pathog.">
        <title>Biosynthesis of antibiotic leucinostatins in bio-control fungus Purpureocillium lilacinum and their inhibition on phytophthora revealed by genome mining.</title>
        <authorList>
            <person name="Wang G."/>
            <person name="Liu Z."/>
            <person name="Lin R."/>
            <person name="Li E."/>
            <person name="Mao Z."/>
            <person name="Ling J."/>
            <person name="Yang Y."/>
            <person name="Yin W.B."/>
            <person name="Xie B."/>
        </authorList>
    </citation>
    <scope>NUCLEOTIDE SEQUENCE [LARGE SCALE GENOMIC DNA]</scope>
    <source>
        <strain evidence="11">170</strain>
    </source>
</reference>
<keyword evidence="6 9" id="KW-1133">Transmembrane helix</keyword>
<dbReference type="PANTHER" id="PTHR10811">
    <property type="entry name" value="FRINGE-RELATED"/>
    <property type="match status" value="1"/>
</dbReference>
<keyword evidence="3" id="KW-0808">Transferase</keyword>
<dbReference type="Pfam" id="PF02434">
    <property type="entry name" value="Fringe"/>
    <property type="match status" value="1"/>
</dbReference>
<dbReference type="Gene3D" id="3.90.550.50">
    <property type="match status" value="1"/>
</dbReference>
<evidence type="ECO:0000256" key="5">
    <source>
        <dbReference type="ARBA" id="ARBA00022968"/>
    </source>
</evidence>
<sequence>MRILRCIPVLTKACLVIFLVTFIYLRLWSIPKRVSTVAIANSKHDHGSEPHGFDTLMQDEVNCQADHKHLLNIKKKYELNTFTYAKRLVRFNRKNVQRKGMTILPQRLFTAGFQFIDANSQVESSIPGCSPPIQAPVSSSAFPQGADASEFMFGVSTTYERFTEWSTAFLDDWTYWLTDGAGKSNGGKMVLAILNADEGQLTDARSLLTKTGVDVDVIAANASLPMATRYLSLIPTMHTHPDAGKKKWLVLCDDDTFFPSMNALKERLEEYDHKRELYIGALSEDAVAVQRHGSQAFGGAGVFLSPSIASRVASAFQNCTSEAELVKADWQGDRLLHQCIQEHSDISLTILPGLWQLDVSGDPAGFYEWGTKPLSLHHYRSWYYATPNLYSKIAYVCGEDCTLQRFQTADDYIITGYSIAHYPVGISFNTEAIEATFRVSDESGWNFACKFGALRKSLTGTGRKISWELKESIIQKDGCLLQTYIRKGNDTRWVNTDIGAAASHDSVIELVWGPGGTRPIN</sequence>
<dbReference type="GeneID" id="28854212"/>
<organism evidence="11 12">
    <name type="scientific">Pochonia chlamydosporia 170</name>
    <dbReference type="NCBI Taxonomy" id="1380566"/>
    <lineage>
        <taxon>Eukaryota</taxon>
        <taxon>Fungi</taxon>
        <taxon>Dikarya</taxon>
        <taxon>Ascomycota</taxon>
        <taxon>Pezizomycotina</taxon>
        <taxon>Sordariomycetes</taxon>
        <taxon>Hypocreomycetidae</taxon>
        <taxon>Hypocreales</taxon>
        <taxon>Clavicipitaceae</taxon>
        <taxon>Pochonia</taxon>
    </lineage>
</organism>
<dbReference type="GO" id="GO:0016757">
    <property type="term" value="F:glycosyltransferase activity"/>
    <property type="evidence" value="ECO:0007669"/>
    <property type="project" value="UniProtKB-KW"/>
</dbReference>
<evidence type="ECO:0000256" key="6">
    <source>
        <dbReference type="ARBA" id="ARBA00022989"/>
    </source>
</evidence>